<evidence type="ECO:0000313" key="2">
    <source>
        <dbReference type="EMBL" id="PQD94433.1"/>
    </source>
</evidence>
<dbReference type="EMBL" id="PKOZ01000010">
    <property type="protein sequence ID" value="PQD94433.1"/>
    <property type="molecule type" value="Genomic_DNA"/>
</dbReference>
<reference evidence="2 3" key="1">
    <citation type="submission" date="2017-12" db="EMBL/GenBank/DDBJ databases">
        <title>Taxonomic description and draft genome of Pradoshia cofamensis Gen. nov., sp. nov., a thermotolerant bacillale isolated from anterior gut of earthworm Eisenia fetida.</title>
        <authorList>
            <person name="Saha T."/>
            <person name="Chakraborty R."/>
        </authorList>
    </citation>
    <scope>NUCLEOTIDE SEQUENCE [LARGE SCALE GENOMIC DNA]</scope>
    <source>
        <strain evidence="2 3">EAG3</strain>
    </source>
</reference>
<feature type="compositionally biased region" description="Polar residues" evidence="1">
    <location>
        <begin position="10"/>
        <end position="20"/>
    </location>
</feature>
<feature type="region of interest" description="Disordered" evidence="1">
    <location>
        <begin position="1"/>
        <end position="20"/>
    </location>
</feature>
<name>A0A2S7MXE5_9BACI</name>
<dbReference type="RefSeq" id="WP_104850264.1">
    <property type="nucleotide sequence ID" value="NZ_PKOZ01000010.1"/>
</dbReference>
<proteinExistence type="predicted"/>
<evidence type="ECO:0008006" key="4">
    <source>
        <dbReference type="Google" id="ProtNLM"/>
    </source>
</evidence>
<accession>A0A2S7MXE5</accession>
<dbReference type="AlphaFoldDB" id="A0A2S7MXE5"/>
<gene>
    <name evidence="2" type="ORF">CYL18_14565</name>
</gene>
<sequence>MKKKKKTIGEMSNSRMTWSINPTTRVVKNKKGKGSYSRTKFKNRGDGELFSCTKIAQPSY</sequence>
<organism evidence="2 3">
    <name type="scientific">Pradoshia eiseniae</name>
    <dbReference type="NCBI Taxonomy" id="2064768"/>
    <lineage>
        <taxon>Bacteria</taxon>
        <taxon>Bacillati</taxon>
        <taxon>Bacillota</taxon>
        <taxon>Bacilli</taxon>
        <taxon>Bacillales</taxon>
        <taxon>Bacillaceae</taxon>
        <taxon>Pradoshia</taxon>
    </lineage>
</organism>
<dbReference type="Proteomes" id="UP000239663">
    <property type="component" value="Unassembled WGS sequence"/>
</dbReference>
<keyword evidence="3" id="KW-1185">Reference proteome</keyword>
<protein>
    <recommendedName>
        <fullName evidence="4">Ribosome alternative rescue factor ArfA</fullName>
    </recommendedName>
</protein>
<evidence type="ECO:0000256" key="1">
    <source>
        <dbReference type="SAM" id="MobiDB-lite"/>
    </source>
</evidence>
<comment type="caution">
    <text evidence="2">The sequence shown here is derived from an EMBL/GenBank/DDBJ whole genome shotgun (WGS) entry which is preliminary data.</text>
</comment>
<evidence type="ECO:0000313" key="3">
    <source>
        <dbReference type="Proteomes" id="UP000239663"/>
    </source>
</evidence>
<dbReference type="OrthoDB" id="2939924at2"/>